<accession>A0A3R8Q599</accession>
<dbReference type="OrthoDB" id="3524874at2"/>
<name>A0A3R8Q599_9PSEU</name>
<evidence type="ECO:0000313" key="6">
    <source>
        <dbReference type="Proteomes" id="UP000274515"/>
    </source>
</evidence>
<dbReference type="AlphaFoldDB" id="A0A3R8Q599"/>
<dbReference type="Proteomes" id="UP000274515">
    <property type="component" value="Unassembled WGS sequence"/>
</dbReference>
<dbReference type="SUPFAM" id="SSF161098">
    <property type="entry name" value="MetI-like"/>
    <property type="match status" value="1"/>
</dbReference>
<keyword evidence="2" id="KW-0812">Transmembrane</keyword>
<keyword evidence="4" id="KW-0472">Membrane</keyword>
<evidence type="ECO:0000256" key="3">
    <source>
        <dbReference type="ARBA" id="ARBA00022989"/>
    </source>
</evidence>
<dbReference type="RefSeq" id="WP_125088987.1">
    <property type="nucleotide sequence ID" value="NZ_RSAA01000005.1"/>
</dbReference>
<sequence length="84" mass="9381">MVLSATALLMLDPLLWMIASSVKPNALIFCDPSLIPTTLDLSNYPSRWTALTHPFTHYLLDSPVIVVVRCSATWSRARWPRSPG</sequence>
<gene>
    <name evidence="5" type="ORF">EIL87_05040</name>
</gene>
<organism evidence="5 6">
    <name type="scientific">Saccharopolyspora rhizosphaerae</name>
    <dbReference type="NCBI Taxonomy" id="2492662"/>
    <lineage>
        <taxon>Bacteria</taxon>
        <taxon>Bacillati</taxon>
        <taxon>Actinomycetota</taxon>
        <taxon>Actinomycetes</taxon>
        <taxon>Pseudonocardiales</taxon>
        <taxon>Pseudonocardiaceae</taxon>
        <taxon>Saccharopolyspora</taxon>
    </lineage>
</organism>
<evidence type="ECO:0000256" key="4">
    <source>
        <dbReference type="ARBA" id="ARBA00023136"/>
    </source>
</evidence>
<comment type="subcellular location">
    <subcellularLocation>
        <location evidence="1">Membrane</location>
        <topology evidence="1">Multi-pass membrane protein</topology>
    </subcellularLocation>
</comment>
<protein>
    <submittedName>
        <fullName evidence="5">Uncharacterized protein</fullName>
    </submittedName>
</protein>
<reference evidence="5 6" key="1">
    <citation type="submission" date="2018-11" db="EMBL/GenBank/DDBJ databases">
        <title>Saccharopolyspora rhizosphaerae sp. nov., an actinomycete isolated from rhizosphere soil in Thailand.</title>
        <authorList>
            <person name="Intra B."/>
            <person name="Euanorasetr J."/>
            <person name="Take A."/>
            <person name="Inahashi Y."/>
            <person name="Mori M."/>
            <person name="Panbangred W."/>
            <person name="Matsumoto A."/>
        </authorList>
    </citation>
    <scope>NUCLEOTIDE SEQUENCE [LARGE SCALE GENOMIC DNA]</scope>
    <source>
        <strain evidence="5 6">H219</strain>
    </source>
</reference>
<proteinExistence type="predicted"/>
<evidence type="ECO:0000256" key="2">
    <source>
        <dbReference type="ARBA" id="ARBA00022692"/>
    </source>
</evidence>
<evidence type="ECO:0000313" key="5">
    <source>
        <dbReference type="EMBL" id="RRO18879.1"/>
    </source>
</evidence>
<dbReference type="EMBL" id="RSAA01000005">
    <property type="protein sequence ID" value="RRO18879.1"/>
    <property type="molecule type" value="Genomic_DNA"/>
</dbReference>
<dbReference type="GO" id="GO:0016020">
    <property type="term" value="C:membrane"/>
    <property type="evidence" value="ECO:0007669"/>
    <property type="project" value="UniProtKB-SubCell"/>
</dbReference>
<keyword evidence="6" id="KW-1185">Reference proteome</keyword>
<comment type="caution">
    <text evidence="5">The sequence shown here is derived from an EMBL/GenBank/DDBJ whole genome shotgun (WGS) entry which is preliminary data.</text>
</comment>
<dbReference type="InterPro" id="IPR035906">
    <property type="entry name" value="MetI-like_sf"/>
</dbReference>
<keyword evidence="3" id="KW-1133">Transmembrane helix</keyword>
<evidence type="ECO:0000256" key="1">
    <source>
        <dbReference type="ARBA" id="ARBA00004141"/>
    </source>
</evidence>